<dbReference type="GeneID" id="8863604"/>
<evidence type="ECO:0000313" key="9">
    <source>
        <dbReference type="EMBL" id="EFC50662.1"/>
    </source>
</evidence>
<dbReference type="EMBL" id="GG738845">
    <property type="protein sequence ID" value="EFC50662.1"/>
    <property type="molecule type" value="Genomic_DNA"/>
</dbReference>
<proteinExistence type="predicted"/>
<evidence type="ECO:0000256" key="2">
    <source>
        <dbReference type="ARBA" id="ARBA00022723"/>
    </source>
</evidence>
<keyword evidence="5" id="KW-0805">Transcription regulation</keyword>
<dbReference type="Gene3D" id="2.60.120.650">
    <property type="entry name" value="Cupin"/>
    <property type="match status" value="1"/>
</dbReference>
<dbReference type="SUPFAM" id="SSF57850">
    <property type="entry name" value="RING/U-box"/>
    <property type="match status" value="1"/>
</dbReference>
<evidence type="ECO:0000259" key="8">
    <source>
        <dbReference type="PROSITE" id="PS51184"/>
    </source>
</evidence>
<keyword evidence="10" id="KW-1185">Reference proteome</keyword>
<evidence type="ECO:0000256" key="1">
    <source>
        <dbReference type="ARBA" id="ARBA00004123"/>
    </source>
</evidence>
<keyword evidence="3" id="KW-0863">Zinc-finger</keyword>
<evidence type="ECO:0000256" key="4">
    <source>
        <dbReference type="ARBA" id="ARBA00022833"/>
    </source>
</evidence>
<keyword evidence="4" id="KW-0862">Zinc</keyword>
<dbReference type="OMA" id="RTHAIWC"/>
<organism evidence="10">
    <name type="scientific">Naegleria gruberi</name>
    <name type="common">Amoeba</name>
    <dbReference type="NCBI Taxonomy" id="5762"/>
    <lineage>
        <taxon>Eukaryota</taxon>
        <taxon>Discoba</taxon>
        <taxon>Heterolobosea</taxon>
        <taxon>Tetramitia</taxon>
        <taxon>Eutetramitia</taxon>
        <taxon>Vahlkampfiidae</taxon>
        <taxon>Naegleria</taxon>
    </lineage>
</organism>
<gene>
    <name evidence="9" type="ORF">NAEGRDRAFT_61184</name>
</gene>
<evidence type="ECO:0000256" key="3">
    <source>
        <dbReference type="ARBA" id="ARBA00022771"/>
    </source>
</evidence>
<keyword evidence="7" id="KW-0539">Nucleus</keyword>
<dbReference type="InterPro" id="IPR003347">
    <property type="entry name" value="JmjC_dom"/>
</dbReference>
<keyword evidence="6" id="KW-0804">Transcription</keyword>
<evidence type="ECO:0000256" key="7">
    <source>
        <dbReference type="ARBA" id="ARBA00023242"/>
    </source>
</evidence>
<name>D2UXN1_NAEGR</name>
<dbReference type="AlphaFoldDB" id="D2UXN1"/>
<dbReference type="GO" id="GO:0008270">
    <property type="term" value="F:zinc ion binding"/>
    <property type="evidence" value="ECO:0007669"/>
    <property type="project" value="UniProtKB-KW"/>
</dbReference>
<accession>D2UXN1</accession>
<protein>
    <submittedName>
        <fullName evidence="9">JmjC domain-containing protein</fullName>
    </submittedName>
</protein>
<sequence length="827" mass="96106">MCGKGVDKVKLDFNFDETITETIDKAKSVQQWLELGCSNFEQVETIDFSEATDDIIDLYLYKLGKPIVLTNALHALAEGAMERDLSILETDKKSFIDQYLKKQMSLFHLNYLRDVCGSYETSPRDNMTFDDESMSLKEYIDFVQSDKNIRAPDRRILYGKDIRCPDEWHEYLFKNPRFPERFKYKGGRDLLANTERKVQSINLMIYVGNSETFTPAHKDVCGALGHNIMVYADNERTHAIWCILKYEDLDLIRKFWQQNGAFLDDDNCFLPIHILAKAPFTVYLYEQKWGDLILLPPSSPHQVLNMGGKSIKVAWNTLSCLALPYSYEILDEYRRFGKSQVYRIKAVTYYSMISYTKKAQAFNSENISLEKDPKRFFNDFLILLRVFDDILFEESIDSPSFKDTIAKKLPEPRSSMHRRYCNHCKGDIFNRCFHAEEFEDGYDLCMDCVAEGRGYLYKDSLQLMEHITFEELKANFKTAKEEFLRFSLLSNRPTVNNMSDVEKLILCSRDANNTVSISTIAWNNLQMLKRDSYAEVFCHQCQTHKSDYLFSECSKCHLNYCNQCLWDRYALTLCGCKRVCNWVCPKCNDACNCKNCLRSRDVDCLEYSTNVLSRLDDIKEILPFSVGDVNGAKIDNKLSSVNDFQPKPIKQILESKRAKHLLDIADFPIETNLEDKKQIAQLGEYSQKKRKLIIVNKNPKRTKLKIIHNRNQDLQVGVCYTCKRSISTQIVFQSKVEKFKFYCDFCINKDSTLDKSNLIVFEYLCDSCKTTIIGVRFHHEPTSTDLCQRCYVSNSFPNALQEYEQTFGCGVSKSFEIKVPDYADLKQ</sequence>
<dbReference type="SMART" id="SM00558">
    <property type="entry name" value="JmjC"/>
    <property type="match status" value="1"/>
</dbReference>
<dbReference type="InParanoid" id="D2UXN1"/>
<dbReference type="eggNOG" id="ENOG502S0T9">
    <property type="taxonomic scope" value="Eukaryota"/>
</dbReference>
<dbReference type="Pfam" id="PF02373">
    <property type="entry name" value="JmjC"/>
    <property type="match status" value="1"/>
</dbReference>
<dbReference type="Pfam" id="PF10497">
    <property type="entry name" value="zf-4CXXC_R1"/>
    <property type="match status" value="1"/>
</dbReference>
<dbReference type="VEuPathDB" id="AmoebaDB:NAEGRDRAFT_61184"/>
<feature type="domain" description="JmjC" evidence="8">
    <location>
        <begin position="167"/>
        <end position="334"/>
    </location>
</feature>
<dbReference type="SMART" id="SM00291">
    <property type="entry name" value="ZnF_ZZ"/>
    <property type="match status" value="2"/>
</dbReference>
<dbReference type="RefSeq" id="XP_002683406.1">
    <property type="nucleotide sequence ID" value="XM_002683360.1"/>
</dbReference>
<dbReference type="PROSITE" id="PS51184">
    <property type="entry name" value="JMJC"/>
    <property type="match status" value="1"/>
</dbReference>
<dbReference type="GO" id="GO:0005634">
    <property type="term" value="C:nucleus"/>
    <property type="evidence" value="ECO:0007669"/>
    <property type="project" value="UniProtKB-SubCell"/>
</dbReference>
<dbReference type="InterPro" id="IPR000433">
    <property type="entry name" value="Znf_ZZ"/>
</dbReference>
<evidence type="ECO:0000256" key="6">
    <source>
        <dbReference type="ARBA" id="ARBA00023163"/>
    </source>
</evidence>
<comment type="subcellular location">
    <subcellularLocation>
        <location evidence="1">Nucleus</location>
    </subcellularLocation>
</comment>
<reference evidence="9 10" key="1">
    <citation type="journal article" date="2010" name="Cell">
        <title>The genome of Naegleria gruberi illuminates early eukaryotic versatility.</title>
        <authorList>
            <person name="Fritz-Laylin L.K."/>
            <person name="Prochnik S.E."/>
            <person name="Ginger M.L."/>
            <person name="Dacks J.B."/>
            <person name="Carpenter M.L."/>
            <person name="Field M.C."/>
            <person name="Kuo A."/>
            <person name="Paredez A."/>
            <person name="Chapman J."/>
            <person name="Pham J."/>
            <person name="Shu S."/>
            <person name="Neupane R."/>
            <person name="Cipriano M."/>
            <person name="Mancuso J."/>
            <person name="Tu H."/>
            <person name="Salamov A."/>
            <person name="Lindquist E."/>
            <person name="Shapiro H."/>
            <person name="Lucas S."/>
            <person name="Grigoriev I.V."/>
            <person name="Cande W.Z."/>
            <person name="Fulton C."/>
            <person name="Rokhsar D.S."/>
            <person name="Dawson S.C."/>
        </authorList>
    </citation>
    <scope>NUCLEOTIDE SEQUENCE [LARGE SCALE GENOMIC DNA]</scope>
    <source>
        <strain evidence="9 10">NEG-M</strain>
    </source>
</reference>
<dbReference type="KEGG" id="ngr:NAEGRDRAFT_61184"/>
<keyword evidence="2" id="KW-0479">Metal-binding</keyword>
<evidence type="ECO:0000313" key="10">
    <source>
        <dbReference type="Proteomes" id="UP000006671"/>
    </source>
</evidence>
<dbReference type="Proteomes" id="UP000006671">
    <property type="component" value="Unassembled WGS sequence"/>
</dbReference>
<dbReference type="SUPFAM" id="SSF51197">
    <property type="entry name" value="Clavaminate synthase-like"/>
    <property type="match status" value="1"/>
</dbReference>
<dbReference type="OrthoDB" id="298344at2759"/>
<dbReference type="InterPro" id="IPR018866">
    <property type="entry name" value="Znf-4CXXC_R1"/>
</dbReference>
<dbReference type="STRING" id="5762.D2UXN1"/>
<evidence type="ECO:0000256" key="5">
    <source>
        <dbReference type="ARBA" id="ARBA00023015"/>
    </source>
</evidence>